<dbReference type="GO" id="GO:0043139">
    <property type="term" value="F:5'-3' DNA helicase activity"/>
    <property type="evidence" value="ECO:0007669"/>
    <property type="project" value="UniProtKB-EC"/>
</dbReference>
<dbReference type="HOGENOM" id="CLU_001324_9_4_1"/>
<proteinExistence type="inferred from homology"/>
<keyword evidence="1" id="KW-0234">DNA repair</keyword>
<dbReference type="AlphaFoldDB" id="M2P5U8"/>
<dbReference type="SUPFAM" id="SSF52540">
    <property type="entry name" value="P-loop containing nucleoside triphosphate hydrolases"/>
    <property type="match status" value="1"/>
</dbReference>
<dbReference type="GO" id="GO:0006281">
    <property type="term" value="P:DNA repair"/>
    <property type="evidence" value="ECO:0007669"/>
    <property type="project" value="UniProtKB-KW"/>
</dbReference>
<keyword evidence="1" id="KW-0233">DNA recombination</keyword>
<comment type="catalytic activity">
    <reaction evidence="1">
        <text>ATP + H2O = ADP + phosphate + H(+)</text>
        <dbReference type="Rhea" id="RHEA:13065"/>
        <dbReference type="ChEBI" id="CHEBI:15377"/>
        <dbReference type="ChEBI" id="CHEBI:15378"/>
        <dbReference type="ChEBI" id="CHEBI:30616"/>
        <dbReference type="ChEBI" id="CHEBI:43474"/>
        <dbReference type="ChEBI" id="CHEBI:456216"/>
        <dbReference type="EC" id="5.6.2.3"/>
    </reaction>
</comment>
<gene>
    <name evidence="3" type="ORF">CERSUDRAFT_40924</name>
</gene>
<comment type="cofactor">
    <cofactor evidence="1">
        <name>Mg(2+)</name>
        <dbReference type="ChEBI" id="CHEBI:18420"/>
    </cofactor>
</comment>
<dbReference type="PANTHER" id="PTHR10492:SF57">
    <property type="entry name" value="ATP-DEPENDENT DNA HELICASE"/>
    <property type="match status" value="1"/>
</dbReference>
<organism evidence="3 4">
    <name type="scientific">Ceriporiopsis subvermispora (strain B)</name>
    <name type="common">White-rot fungus</name>
    <name type="synonym">Gelatoporia subvermispora</name>
    <dbReference type="NCBI Taxonomy" id="914234"/>
    <lineage>
        <taxon>Eukaryota</taxon>
        <taxon>Fungi</taxon>
        <taxon>Dikarya</taxon>
        <taxon>Basidiomycota</taxon>
        <taxon>Agaricomycotina</taxon>
        <taxon>Agaricomycetes</taxon>
        <taxon>Polyporales</taxon>
        <taxon>Gelatoporiaceae</taxon>
        <taxon>Gelatoporia</taxon>
    </lineage>
</organism>
<keyword evidence="1" id="KW-0347">Helicase</keyword>
<dbReference type="GO" id="GO:0005524">
    <property type="term" value="F:ATP binding"/>
    <property type="evidence" value="ECO:0007669"/>
    <property type="project" value="UniProtKB-KW"/>
</dbReference>
<dbReference type="Proteomes" id="UP000016930">
    <property type="component" value="Unassembled WGS sequence"/>
</dbReference>
<evidence type="ECO:0000256" key="1">
    <source>
        <dbReference type="RuleBase" id="RU363044"/>
    </source>
</evidence>
<dbReference type="PANTHER" id="PTHR10492">
    <property type="match status" value="1"/>
</dbReference>
<dbReference type="EC" id="5.6.2.3" evidence="1"/>
<keyword evidence="1" id="KW-0378">Hydrolase</keyword>
<dbReference type="Gene3D" id="3.40.50.300">
    <property type="entry name" value="P-loop containing nucleotide triphosphate hydrolases"/>
    <property type="match status" value="1"/>
</dbReference>
<dbReference type="GO" id="GO:0006310">
    <property type="term" value="P:DNA recombination"/>
    <property type="evidence" value="ECO:0007669"/>
    <property type="project" value="UniProtKB-KW"/>
</dbReference>
<keyword evidence="4" id="KW-1185">Reference proteome</keyword>
<evidence type="ECO:0000313" key="3">
    <source>
        <dbReference type="EMBL" id="EMD30624.1"/>
    </source>
</evidence>
<dbReference type="GO" id="GO:0016887">
    <property type="term" value="F:ATP hydrolysis activity"/>
    <property type="evidence" value="ECO:0007669"/>
    <property type="project" value="RHEA"/>
</dbReference>
<dbReference type="InterPro" id="IPR010285">
    <property type="entry name" value="DNA_helicase_pif1-like_DEAD"/>
</dbReference>
<dbReference type="InterPro" id="IPR027417">
    <property type="entry name" value="P-loop_NTPase"/>
</dbReference>
<feature type="non-terminal residue" evidence="3">
    <location>
        <position position="1"/>
    </location>
</feature>
<keyword evidence="1" id="KW-0227">DNA damage</keyword>
<accession>M2P5U8</accession>
<feature type="non-terminal residue" evidence="3">
    <location>
        <position position="164"/>
    </location>
</feature>
<dbReference type="Pfam" id="PF05970">
    <property type="entry name" value="PIF1"/>
    <property type="match status" value="1"/>
</dbReference>
<comment type="similarity">
    <text evidence="1">Belongs to the helicase family.</text>
</comment>
<reference evidence="3 4" key="1">
    <citation type="journal article" date="2012" name="Proc. Natl. Acad. Sci. U.S.A.">
        <title>Comparative genomics of Ceriporiopsis subvermispora and Phanerochaete chrysosporium provide insight into selective ligninolysis.</title>
        <authorList>
            <person name="Fernandez-Fueyo E."/>
            <person name="Ruiz-Duenas F.J."/>
            <person name="Ferreira P."/>
            <person name="Floudas D."/>
            <person name="Hibbett D.S."/>
            <person name="Canessa P."/>
            <person name="Larrondo L.F."/>
            <person name="James T.Y."/>
            <person name="Seelenfreund D."/>
            <person name="Lobos S."/>
            <person name="Polanco R."/>
            <person name="Tello M."/>
            <person name="Honda Y."/>
            <person name="Watanabe T."/>
            <person name="Watanabe T."/>
            <person name="Ryu J.S."/>
            <person name="Kubicek C.P."/>
            <person name="Schmoll M."/>
            <person name="Gaskell J."/>
            <person name="Hammel K.E."/>
            <person name="St John F.J."/>
            <person name="Vanden Wymelenberg A."/>
            <person name="Sabat G."/>
            <person name="Splinter BonDurant S."/>
            <person name="Syed K."/>
            <person name="Yadav J.S."/>
            <person name="Doddapaneni H."/>
            <person name="Subramanian V."/>
            <person name="Lavin J.L."/>
            <person name="Oguiza J.A."/>
            <person name="Perez G."/>
            <person name="Pisabarro A.G."/>
            <person name="Ramirez L."/>
            <person name="Santoyo F."/>
            <person name="Master E."/>
            <person name="Coutinho P.M."/>
            <person name="Henrissat B."/>
            <person name="Lombard V."/>
            <person name="Magnuson J.K."/>
            <person name="Kuees U."/>
            <person name="Hori C."/>
            <person name="Igarashi K."/>
            <person name="Samejima M."/>
            <person name="Held B.W."/>
            <person name="Barry K.W."/>
            <person name="LaButti K.M."/>
            <person name="Lapidus A."/>
            <person name="Lindquist E.A."/>
            <person name="Lucas S.M."/>
            <person name="Riley R."/>
            <person name="Salamov A.A."/>
            <person name="Hoffmeister D."/>
            <person name="Schwenk D."/>
            <person name="Hadar Y."/>
            <person name="Yarden O."/>
            <person name="de Vries R.P."/>
            <person name="Wiebenga A."/>
            <person name="Stenlid J."/>
            <person name="Eastwood D."/>
            <person name="Grigoriev I.V."/>
            <person name="Berka R.M."/>
            <person name="Blanchette R.A."/>
            <person name="Kersten P."/>
            <person name="Martinez A.T."/>
            <person name="Vicuna R."/>
            <person name="Cullen D."/>
        </authorList>
    </citation>
    <scope>NUCLEOTIDE SEQUENCE [LARGE SCALE GENOMIC DNA]</scope>
    <source>
        <strain evidence="3 4">B</strain>
    </source>
</reference>
<dbReference type="OrthoDB" id="3366231at2759"/>
<dbReference type="GO" id="GO:0000723">
    <property type="term" value="P:telomere maintenance"/>
    <property type="evidence" value="ECO:0007669"/>
    <property type="project" value="InterPro"/>
</dbReference>
<dbReference type="STRING" id="914234.M2P5U8"/>
<dbReference type="EMBL" id="KB445936">
    <property type="protein sequence ID" value="EMD30624.1"/>
    <property type="molecule type" value="Genomic_DNA"/>
</dbReference>
<evidence type="ECO:0000259" key="2">
    <source>
        <dbReference type="Pfam" id="PF05970"/>
    </source>
</evidence>
<protein>
    <recommendedName>
        <fullName evidence="1">ATP-dependent DNA helicase</fullName>
        <ecNumber evidence="1">5.6.2.3</ecNumber>
    </recommendedName>
</protein>
<keyword evidence="1" id="KW-0067">ATP-binding</keyword>
<keyword evidence="1" id="KW-0547">Nucleotide-binding</keyword>
<evidence type="ECO:0000313" key="4">
    <source>
        <dbReference type="Proteomes" id="UP000016930"/>
    </source>
</evidence>
<feature type="domain" description="DNA helicase Pif1-like DEAD-box helicase" evidence="2">
    <location>
        <begin position="58"/>
        <end position="164"/>
    </location>
</feature>
<sequence length="164" mass="18433">LFLIERNLRTHNQSLANFQPMPLPVMEWEDAQHNHLIAEQRDFDQAELALQAAEQSEQMNTEQTAAMEEILDSVQHQQGRVFFLHGPAGTGKTFCYTAICAQLRSQGKIVLCVASSGIAALLLDTGRTVHSRFHVPINIHETSMCSIRKNDLLADLLRQTNLII</sequence>
<name>M2P5U8_CERS8</name>